<dbReference type="RefSeq" id="WP_163732232.1">
    <property type="nucleotide sequence ID" value="NZ_JAAGOA010000002.1"/>
</dbReference>
<dbReference type="EMBL" id="JAAGOA010000002">
    <property type="protein sequence ID" value="NED99025.1"/>
    <property type="molecule type" value="Genomic_DNA"/>
</dbReference>
<dbReference type="Proteomes" id="UP000475214">
    <property type="component" value="Unassembled WGS sequence"/>
</dbReference>
<proteinExistence type="predicted"/>
<gene>
    <name evidence="1" type="ORF">G1H10_02450</name>
</gene>
<reference evidence="1 2" key="1">
    <citation type="submission" date="2020-02" db="EMBL/GenBank/DDBJ databases">
        <authorList>
            <person name="Li X.-J."/>
            <person name="Han X.-M."/>
        </authorList>
    </citation>
    <scope>NUCLEOTIDE SEQUENCE [LARGE SCALE GENOMIC DNA]</scope>
    <source>
        <strain evidence="1 2">CCTCC AB 2017055</strain>
    </source>
</reference>
<name>A0A6L9S1F0_9ACTN</name>
<keyword evidence="2" id="KW-1185">Reference proteome</keyword>
<comment type="caution">
    <text evidence="1">The sequence shown here is derived from an EMBL/GenBank/DDBJ whole genome shotgun (WGS) entry which is preliminary data.</text>
</comment>
<dbReference type="InterPro" id="IPR054211">
    <property type="entry name" value="DUF6918"/>
</dbReference>
<dbReference type="Pfam" id="PF21893">
    <property type="entry name" value="DUF6918"/>
    <property type="match status" value="1"/>
</dbReference>
<organism evidence="1 2">
    <name type="scientific">Phytoactinopolyspora halotolerans</name>
    <dbReference type="NCBI Taxonomy" id="1981512"/>
    <lineage>
        <taxon>Bacteria</taxon>
        <taxon>Bacillati</taxon>
        <taxon>Actinomycetota</taxon>
        <taxon>Actinomycetes</taxon>
        <taxon>Jiangellales</taxon>
        <taxon>Jiangellaceae</taxon>
        <taxon>Phytoactinopolyspora</taxon>
    </lineage>
</organism>
<dbReference type="AlphaFoldDB" id="A0A6L9S1F0"/>
<accession>A0A6L9S1F0</accession>
<protein>
    <submittedName>
        <fullName evidence="1">Uncharacterized protein</fullName>
    </submittedName>
</protein>
<sequence length="153" mass="16417">MADSLKDVLLAPERRPEVIKDVEALVDAEVAEKSGVSGLAVKSGYALIKKVNSSFVSDAVDSMFEKFVERLEPFYADFKASGSGSFADHLVGNSSDVADALLGVTDERSAGSRRESVKKVYNKLRPQAKKHVEDALPRLGALIEKHIAAVNAG</sequence>
<evidence type="ECO:0000313" key="1">
    <source>
        <dbReference type="EMBL" id="NED99025.1"/>
    </source>
</evidence>
<evidence type="ECO:0000313" key="2">
    <source>
        <dbReference type="Proteomes" id="UP000475214"/>
    </source>
</evidence>